<gene>
    <name evidence="1" type="ORF">MM415B08768_0008</name>
</gene>
<organism evidence="1">
    <name type="scientific">viral metagenome</name>
    <dbReference type="NCBI Taxonomy" id="1070528"/>
    <lineage>
        <taxon>unclassified sequences</taxon>
        <taxon>metagenomes</taxon>
        <taxon>organismal metagenomes</taxon>
    </lineage>
</organism>
<evidence type="ECO:0000313" key="1">
    <source>
        <dbReference type="EMBL" id="QJA96417.1"/>
    </source>
</evidence>
<protein>
    <submittedName>
        <fullName evidence="1">Uncharacterized protein</fullName>
    </submittedName>
</protein>
<sequence>MKKKDSDSNIFILSTGREISVNRGIIGLSEPEKDGCWEISEGYDGEIFSTWDDWRDEGDRLAPGEQREIADYMINLWKRFRENIP</sequence>
<accession>A0A6M3LM38</accession>
<dbReference type="AlphaFoldDB" id="A0A6M3LM38"/>
<name>A0A6M3LM38_9ZZZZ</name>
<proteinExistence type="predicted"/>
<dbReference type="EMBL" id="MT143398">
    <property type="protein sequence ID" value="QJA96417.1"/>
    <property type="molecule type" value="Genomic_DNA"/>
</dbReference>
<reference evidence="1" key="1">
    <citation type="submission" date="2020-03" db="EMBL/GenBank/DDBJ databases">
        <title>The deep terrestrial virosphere.</title>
        <authorList>
            <person name="Holmfeldt K."/>
            <person name="Nilsson E."/>
            <person name="Simone D."/>
            <person name="Lopez-Fernandez M."/>
            <person name="Wu X."/>
            <person name="de Brujin I."/>
            <person name="Lundin D."/>
            <person name="Andersson A."/>
            <person name="Bertilsson S."/>
            <person name="Dopson M."/>
        </authorList>
    </citation>
    <scope>NUCLEOTIDE SEQUENCE</scope>
    <source>
        <strain evidence="1">MM415B08768</strain>
    </source>
</reference>